<reference evidence="1 5" key="2">
    <citation type="journal article" date="2014" name="BMC Genomics">
        <title>An improved genome release (version Mt4.0) for the model legume Medicago truncatula.</title>
        <authorList>
            <person name="Tang H."/>
            <person name="Krishnakumar V."/>
            <person name="Bidwell S."/>
            <person name="Rosen B."/>
            <person name="Chan A."/>
            <person name="Zhou S."/>
            <person name="Gentzbittel L."/>
            <person name="Childs K.L."/>
            <person name="Yandell M."/>
            <person name="Gundlach H."/>
            <person name="Mayer K.F."/>
            <person name="Schwartz D.C."/>
            <person name="Town C.D."/>
        </authorList>
    </citation>
    <scope>GENOME REANNOTATION</scope>
    <source>
        <strain evidence="2">A17</strain>
        <strain evidence="4 5">cv. Jemalong A17</strain>
    </source>
</reference>
<organism evidence="1 5">
    <name type="scientific">Medicago truncatula</name>
    <name type="common">Barrel medic</name>
    <name type="synonym">Medicago tribuloides</name>
    <dbReference type="NCBI Taxonomy" id="3880"/>
    <lineage>
        <taxon>Eukaryota</taxon>
        <taxon>Viridiplantae</taxon>
        <taxon>Streptophyta</taxon>
        <taxon>Embryophyta</taxon>
        <taxon>Tracheophyta</taxon>
        <taxon>Spermatophyta</taxon>
        <taxon>Magnoliopsida</taxon>
        <taxon>eudicotyledons</taxon>
        <taxon>Gunneridae</taxon>
        <taxon>Pentapetalae</taxon>
        <taxon>rosids</taxon>
        <taxon>fabids</taxon>
        <taxon>Fabales</taxon>
        <taxon>Fabaceae</taxon>
        <taxon>Papilionoideae</taxon>
        <taxon>50 kb inversion clade</taxon>
        <taxon>NPAAA clade</taxon>
        <taxon>Hologalegina</taxon>
        <taxon>IRL clade</taxon>
        <taxon>Trifolieae</taxon>
        <taxon>Medicago</taxon>
    </lineage>
</organism>
<gene>
    <name evidence="2" type="ordered locus">MTR_2g032935</name>
    <name evidence="1" type="ordered locus">MTR_2g032960</name>
    <name evidence="3" type="ORF">MtrunA17_Chr2g0293791</name>
</gene>
<evidence type="ECO:0000313" key="1">
    <source>
        <dbReference type="EMBL" id="AES64903.1"/>
    </source>
</evidence>
<evidence type="ECO:0000313" key="5">
    <source>
        <dbReference type="Proteomes" id="UP000002051"/>
    </source>
</evidence>
<dbReference type="EMBL" id="CM001218">
    <property type="protein sequence ID" value="AES64903.1"/>
    <property type="molecule type" value="Genomic_DNA"/>
</dbReference>
<dbReference type="AlphaFoldDB" id="G7IL18"/>
<dbReference type="EMBL" id="PSQE01000002">
    <property type="protein sequence ID" value="RHN73002.1"/>
    <property type="molecule type" value="Genomic_DNA"/>
</dbReference>
<dbReference type="EnsemblPlants" id="KEH37140">
    <property type="protein sequence ID" value="KEH37140"/>
    <property type="gene ID" value="MTR_2g032935"/>
</dbReference>
<protein>
    <submittedName>
        <fullName evidence="1 4">Uncharacterized protein</fullName>
    </submittedName>
</protein>
<dbReference type="EMBL" id="CM001218">
    <property type="protein sequence ID" value="KEH37140.1"/>
    <property type="molecule type" value="Genomic_DNA"/>
</dbReference>
<keyword evidence="5" id="KW-1185">Reference proteome</keyword>
<evidence type="ECO:0000313" key="2">
    <source>
        <dbReference type="EMBL" id="KEH37140.1"/>
    </source>
</evidence>
<dbReference type="Gramene" id="rna8771">
    <property type="protein sequence ID" value="RHN73002.1"/>
    <property type="gene ID" value="gene8771"/>
</dbReference>
<dbReference type="PaxDb" id="3880-AES64903"/>
<name>G7IL18_MEDTR</name>
<evidence type="ECO:0000313" key="4">
    <source>
        <dbReference type="EnsemblPlants" id="AES64903"/>
    </source>
</evidence>
<proteinExistence type="predicted"/>
<dbReference type="EnsemblPlants" id="AES64903">
    <property type="protein sequence ID" value="AES64903"/>
    <property type="gene ID" value="MTR_2g032960"/>
</dbReference>
<evidence type="ECO:0000313" key="3">
    <source>
        <dbReference type="EMBL" id="RHN73002.1"/>
    </source>
</evidence>
<dbReference type="Proteomes" id="UP000265566">
    <property type="component" value="Chromosome 2"/>
</dbReference>
<sequence>MRNAGRNQEESSNALDRCIVLSTRPRIGSLPRTNNQPNMEFEFNMMTGSMTDCNFYVPDSTGDSTGLSFRVAFDDAVKQVRTYNDDSHKKLCTCSTQPLRNTVINFLLNNLEHPNSQIRSLCQCLSYVLSWSGDMRVFTIMYERLVKTKSPVLSHSLVIAEVDNLEELVKAIASHTYPQYFSHLCSVSELFYLDVSRFRTLFAVALEMDIASNSSYSYDFKSENVSNAYPTTVQQLVKFHFSAMAKNQVSERILTTIPGI</sequence>
<accession>G7IL18</accession>
<dbReference type="Proteomes" id="UP000002051">
    <property type="component" value="Chromosome 2"/>
</dbReference>
<reference evidence="3" key="4">
    <citation type="journal article" date="2018" name="Nat. Plants">
        <title>Whole-genome landscape of Medicago truncatula symbiotic genes.</title>
        <authorList>
            <person name="Pecrix Y."/>
            <person name="Gamas P."/>
            <person name="Carrere S."/>
        </authorList>
    </citation>
    <scope>NUCLEOTIDE SEQUENCE</scope>
    <source>
        <tissue evidence="3">Leaves</tissue>
    </source>
</reference>
<dbReference type="HOGENOM" id="CLU_093633_0_0_1"/>
<reference evidence="4" key="3">
    <citation type="submission" date="2015-04" db="UniProtKB">
        <authorList>
            <consortium name="EnsemblPlants"/>
        </authorList>
    </citation>
    <scope>IDENTIFICATION</scope>
    <source>
        <strain evidence="4">cv. Jemalong A17</strain>
    </source>
</reference>
<reference evidence="1 5" key="1">
    <citation type="journal article" date="2011" name="Nature">
        <title>The Medicago genome provides insight into the evolution of rhizobial symbioses.</title>
        <authorList>
            <person name="Young N.D."/>
            <person name="Debelle F."/>
            <person name="Oldroyd G.E."/>
            <person name="Geurts R."/>
            <person name="Cannon S.B."/>
            <person name="Udvardi M.K."/>
            <person name="Benedito V.A."/>
            <person name="Mayer K.F."/>
            <person name="Gouzy J."/>
            <person name="Schoof H."/>
            <person name="Van de Peer Y."/>
            <person name="Proost S."/>
            <person name="Cook D.R."/>
            <person name="Meyers B.C."/>
            <person name="Spannagl M."/>
            <person name="Cheung F."/>
            <person name="De Mita S."/>
            <person name="Krishnakumar V."/>
            <person name="Gundlach H."/>
            <person name="Zhou S."/>
            <person name="Mudge J."/>
            <person name="Bharti A.K."/>
            <person name="Murray J.D."/>
            <person name="Naoumkina M.A."/>
            <person name="Rosen B."/>
            <person name="Silverstein K.A."/>
            <person name="Tang H."/>
            <person name="Rombauts S."/>
            <person name="Zhao P.X."/>
            <person name="Zhou P."/>
            <person name="Barbe V."/>
            <person name="Bardou P."/>
            <person name="Bechner M."/>
            <person name="Bellec A."/>
            <person name="Berger A."/>
            <person name="Berges H."/>
            <person name="Bidwell S."/>
            <person name="Bisseling T."/>
            <person name="Choisne N."/>
            <person name="Couloux A."/>
            <person name="Denny R."/>
            <person name="Deshpande S."/>
            <person name="Dai X."/>
            <person name="Doyle J.J."/>
            <person name="Dudez A.M."/>
            <person name="Farmer A.D."/>
            <person name="Fouteau S."/>
            <person name="Franken C."/>
            <person name="Gibelin C."/>
            <person name="Gish J."/>
            <person name="Goldstein S."/>
            <person name="Gonzalez A.J."/>
            <person name="Green P.J."/>
            <person name="Hallab A."/>
            <person name="Hartog M."/>
            <person name="Hua A."/>
            <person name="Humphray S.J."/>
            <person name="Jeong D.H."/>
            <person name="Jing Y."/>
            <person name="Jocker A."/>
            <person name="Kenton S.M."/>
            <person name="Kim D.J."/>
            <person name="Klee K."/>
            <person name="Lai H."/>
            <person name="Lang C."/>
            <person name="Lin S."/>
            <person name="Macmil S.L."/>
            <person name="Magdelenat G."/>
            <person name="Matthews L."/>
            <person name="McCorrison J."/>
            <person name="Monaghan E.L."/>
            <person name="Mun J.H."/>
            <person name="Najar F.Z."/>
            <person name="Nicholson C."/>
            <person name="Noirot C."/>
            <person name="O'Bleness M."/>
            <person name="Paule C.R."/>
            <person name="Poulain J."/>
            <person name="Prion F."/>
            <person name="Qin B."/>
            <person name="Qu C."/>
            <person name="Retzel E.F."/>
            <person name="Riddle C."/>
            <person name="Sallet E."/>
            <person name="Samain S."/>
            <person name="Samson N."/>
            <person name="Sanders I."/>
            <person name="Saurat O."/>
            <person name="Scarpelli C."/>
            <person name="Schiex T."/>
            <person name="Segurens B."/>
            <person name="Severin A.J."/>
            <person name="Sherrier D.J."/>
            <person name="Shi R."/>
            <person name="Sims S."/>
            <person name="Singer S.R."/>
            <person name="Sinharoy S."/>
            <person name="Sterck L."/>
            <person name="Viollet A."/>
            <person name="Wang B.B."/>
            <person name="Wang K."/>
            <person name="Wang M."/>
            <person name="Wang X."/>
            <person name="Warfsmann J."/>
            <person name="Weissenbach J."/>
            <person name="White D.D."/>
            <person name="White J.D."/>
            <person name="Wiley G.B."/>
            <person name="Wincker P."/>
            <person name="Xing Y."/>
            <person name="Yang L."/>
            <person name="Yao Z."/>
            <person name="Ying F."/>
            <person name="Zhai J."/>
            <person name="Zhou L."/>
            <person name="Zuber A."/>
            <person name="Denarie J."/>
            <person name="Dixon R.A."/>
            <person name="May G.D."/>
            <person name="Schwartz D.C."/>
            <person name="Rogers J."/>
            <person name="Quetier F."/>
            <person name="Town C.D."/>
            <person name="Roe B.A."/>
        </authorList>
    </citation>
    <scope>NUCLEOTIDE SEQUENCE [LARGE SCALE GENOMIC DNA]</scope>
    <source>
        <strain evidence="1">A17</strain>
        <strain evidence="4 5">cv. Jemalong A17</strain>
    </source>
</reference>